<evidence type="ECO:0000313" key="3">
    <source>
        <dbReference type="Proteomes" id="UP000825729"/>
    </source>
</evidence>
<organism evidence="2 3">
    <name type="scientific">Aristolochia fimbriata</name>
    <name type="common">White veined hardy Dutchman's pipe vine</name>
    <dbReference type="NCBI Taxonomy" id="158543"/>
    <lineage>
        <taxon>Eukaryota</taxon>
        <taxon>Viridiplantae</taxon>
        <taxon>Streptophyta</taxon>
        <taxon>Embryophyta</taxon>
        <taxon>Tracheophyta</taxon>
        <taxon>Spermatophyta</taxon>
        <taxon>Magnoliopsida</taxon>
        <taxon>Magnoliidae</taxon>
        <taxon>Piperales</taxon>
        <taxon>Aristolochiaceae</taxon>
        <taxon>Aristolochia</taxon>
    </lineage>
</organism>
<comment type="caution">
    <text evidence="2">The sequence shown here is derived from an EMBL/GenBank/DDBJ whole genome shotgun (WGS) entry which is preliminary data.</text>
</comment>
<feature type="compositionally biased region" description="Polar residues" evidence="1">
    <location>
        <begin position="56"/>
        <end position="85"/>
    </location>
</feature>
<name>A0AAV7ER08_ARIFI</name>
<gene>
    <name evidence="2" type="ORF">H6P81_009668</name>
</gene>
<dbReference type="AlphaFoldDB" id="A0AAV7ER08"/>
<protein>
    <submittedName>
        <fullName evidence="2">Uncharacterized protein</fullName>
    </submittedName>
</protein>
<keyword evidence="3" id="KW-1185">Reference proteome</keyword>
<dbReference type="Proteomes" id="UP000825729">
    <property type="component" value="Unassembled WGS sequence"/>
</dbReference>
<accession>A0AAV7ER08</accession>
<feature type="region of interest" description="Disordered" evidence="1">
    <location>
        <begin position="52"/>
        <end position="89"/>
    </location>
</feature>
<proteinExistence type="predicted"/>
<dbReference type="EMBL" id="JAINDJ010000004">
    <property type="protein sequence ID" value="KAG9449703.1"/>
    <property type="molecule type" value="Genomic_DNA"/>
</dbReference>
<sequence length="148" mass="16369">MVKTGAEQTQTRLGAQSLSIERFTEKLTYSTNIMTICESTFVESGVVAGVTKQRKTSPNSTNTQSDGQHQQDPNSDASDGSQASPNEELDLSQLQNQKLKRILKSCLKISGDNQQIPTICLLQSRSHSDKIQSIWYPLSLKALHPHCH</sequence>
<evidence type="ECO:0000313" key="2">
    <source>
        <dbReference type="EMBL" id="KAG9449703.1"/>
    </source>
</evidence>
<reference evidence="2 3" key="1">
    <citation type="submission" date="2021-07" db="EMBL/GenBank/DDBJ databases">
        <title>The Aristolochia fimbriata genome: insights into angiosperm evolution, floral development and chemical biosynthesis.</title>
        <authorList>
            <person name="Jiao Y."/>
        </authorList>
    </citation>
    <scope>NUCLEOTIDE SEQUENCE [LARGE SCALE GENOMIC DNA]</scope>
    <source>
        <strain evidence="2">IBCAS-2021</strain>
        <tissue evidence="2">Leaf</tissue>
    </source>
</reference>
<evidence type="ECO:0000256" key="1">
    <source>
        <dbReference type="SAM" id="MobiDB-lite"/>
    </source>
</evidence>